<keyword evidence="4" id="KW-0812">Transmembrane</keyword>
<dbReference type="PANTHER" id="PTHR30069">
    <property type="entry name" value="TONB-DEPENDENT OUTER MEMBRANE RECEPTOR"/>
    <property type="match status" value="1"/>
</dbReference>
<dbReference type="InterPro" id="IPR039426">
    <property type="entry name" value="TonB-dep_rcpt-like"/>
</dbReference>
<dbReference type="Pfam" id="PF13620">
    <property type="entry name" value="CarboxypepD_reg"/>
    <property type="match status" value="1"/>
</dbReference>
<proteinExistence type="predicted"/>
<evidence type="ECO:0000313" key="9">
    <source>
        <dbReference type="EMBL" id="ABJ83971.1"/>
    </source>
</evidence>
<keyword evidence="3" id="KW-1134">Transmembrane beta strand</keyword>
<feature type="domain" description="TonB-dependent transporter Oar-like beta-barrel" evidence="8">
    <location>
        <begin position="251"/>
        <end position="1147"/>
    </location>
</feature>
<dbReference type="Gene3D" id="2.40.170.20">
    <property type="entry name" value="TonB-dependent receptor, beta-barrel domain"/>
    <property type="match status" value="1"/>
</dbReference>
<keyword evidence="2" id="KW-0813">Transport</keyword>
<gene>
    <name evidence="9" type="ordered locus">Acid_2987</name>
</gene>
<dbReference type="GO" id="GO:0015344">
    <property type="term" value="F:siderophore uptake transmembrane transporter activity"/>
    <property type="evidence" value="ECO:0007669"/>
    <property type="project" value="TreeGrafter"/>
</dbReference>
<accession>Q01NB5</accession>
<dbReference type="GO" id="GO:0030246">
    <property type="term" value="F:carbohydrate binding"/>
    <property type="evidence" value="ECO:0007669"/>
    <property type="project" value="InterPro"/>
</dbReference>
<dbReference type="InterPro" id="IPR013784">
    <property type="entry name" value="Carb-bd-like_fold"/>
</dbReference>
<dbReference type="InterPro" id="IPR057601">
    <property type="entry name" value="Oar-like_b-barrel"/>
</dbReference>
<keyword evidence="7" id="KW-0732">Signal</keyword>
<dbReference type="HOGENOM" id="CLU_006298_0_0_0"/>
<reference evidence="9" key="1">
    <citation type="submission" date="2006-10" db="EMBL/GenBank/DDBJ databases">
        <title>Complete sequence of Solibacter usitatus Ellin6076.</title>
        <authorList>
            <consortium name="US DOE Joint Genome Institute"/>
            <person name="Copeland A."/>
            <person name="Lucas S."/>
            <person name="Lapidus A."/>
            <person name="Barry K."/>
            <person name="Detter J.C."/>
            <person name="Glavina del Rio T."/>
            <person name="Hammon N."/>
            <person name="Israni S."/>
            <person name="Dalin E."/>
            <person name="Tice H."/>
            <person name="Pitluck S."/>
            <person name="Thompson L.S."/>
            <person name="Brettin T."/>
            <person name="Bruce D."/>
            <person name="Han C."/>
            <person name="Tapia R."/>
            <person name="Gilna P."/>
            <person name="Schmutz J."/>
            <person name="Larimer F."/>
            <person name="Land M."/>
            <person name="Hauser L."/>
            <person name="Kyrpides N."/>
            <person name="Mikhailova N."/>
            <person name="Janssen P.H."/>
            <person name="Kuske C.R."/>
            <person name="Richardson P."/>
        </authorList>
    </citation>
    <scope>NUCLEOTIDE SEQUENCE</scope>
    <source>
        <strain evidence="9">Ellin6076</strain>
    </source>
</reference>
<dbReference type="GO" id="GO:0044718">
    <property type="term" value="P:siderophore transmembrane transport"/>
    <property type="evidence" value="ECO:0007669"/>
    <property type="project" value="TreeGrafter"/>
</dbReference>
<keyword evidence="9" id="KW-0675">Receptor</keyword>
<sequence length="1154" mass="125248" precursor="true">MRRHHVRGFVSRLFWSCAIFALTATSGTSQTLGQITGRITDSSGAAVSAAKVTLVNTATNAVRSTLSTEDGDYTFPSLPPGVYNVRTEHSGFRIAAANHLEVQVQQSVRQDLTLEVGQVSESVEVSASADLLQTENLAVGTVVENRMLTELPLSGRNYLSLVALSSNVDTLSPSAGQAGSRQGGDRASQSISAAGQRIMFDYYTLDGVNNTDPDFNTYVTLPSVDAIQEFKVQTGIYPAEFGHQATQINVVTKSGGNSYHGALFDFIRNDKLDAVPYQFGTVHPVKSPFKWNDYGFELDGPVRIPKIVNGRNRLFFMANDEWKTQRSHSQANYTLPTAAEERGDFSALSATIYDPTTGGATGASKTPFPGNIIPTNRLDPISQRFLNYYAAAVLPTSTNNYPFVTSAPNNRDGFTLRMDFVESSKSQWSGRYSWGDENQSSNGLGGIGAKILTNYEQYLGTNTRTLNPRLVNEARFGYTRIYNSTGTLSAGANNAVGALAIPGLNPGDSATWGIPAISLNGDGFSGIGDNTDGPYVIQDNSLQFVDNLSWTRGKHQFRAGFEFNRQNFNQVGNQFSRGNFVFQPNATQSPTHTGGDAFAEFLLGDLYQSTVAVAIANAEYRRNTMGAFVDDTYRITPKITLSLGLRYELTPPWVDQLGNDFTVALPGLYFGPQAPRSKWPYFVRQGNCTDPYQGLAINWTDTTGAAGSHASPAPVCSNGAFPDALLKTDRRNWAPRVGISWSPDTKLVVRAGFGIFYNQDIGNAYFDMARNIAGRVTQTSGQNGGTVGVPNLFYSNAVPGGSGAVAQIPPPYAYAMSYDHRTSYTMQYLLNVQRQFGSRTVIEAGYLGNQSHHLYGFQDANQAIPYGYLGDGTSTPVSTRLPYLNYGVIQLVHDGGNAAYHALSLKITRRFGEGLSIVSSYTFSKSIDDSSGIRTQGFDTLFPQNSDCIRCERGLSSFDVRHRSVTSVLYDLPFGKGKRLNIRNSVLNGIAGGWQAGGIVTMQTGVPGTLSIGGVDNAATSDGGYDRPNSTGASVFAPNRTPSRWLNPAAFTEAPPGFFGSVGRDTIEGPGIFNFDMEVHKQFHMPYRESHVLQFRLEAFNVLNHPNWGMPNLNILSGAAFPGQPGTNAHQNFGVINGTQTAMRQLQIGLKYSF</sequence>
<evidence type="ECO:0000256" key="4">
    <source>
        <dbReference type="ARBA" id="ARBA00022692"/>
    </source>
</evidence>
<dbReference type="STRING" id="234267.Acid_2987"/>
<organism evidence="9">
    <name type="scientific">Solibacter usitatus (strain Ellin6076)</name>
    <dbReference type="NCBI Taxonomy" id="234267"/>
    <lineage>
        <taxon>Bacteria</taxon>
        <taxon>Pseudomonadati</taxon>
        <taxon>Acidobacteriota</taxon>
        <taxon>Terriglobia</taxon>
        <taxon>Bryobacterales</taxon>
        <taxon>Solibacteraceae</taxon>
        <taxon>Candidatus Solibacter</taxon>
    </lineage>
</organism>
<dbReference type="EMBL" id="CP000473">
    <property type="protein sequence ID" value="ABJ83971.1"/>
    <property type="molecule type" value="Genomic_DNA"/>
</dbReference>
<evidence type="ECO:0000256" key="6">
    <source>
        <dbReference type="ARBA" id="ARBA00023237"/>
    </source>
</evidence>
<evidence type="ECO:0000256" key="5">
    <source>
        <dbReference type="ARBA" id="ARBA00023136"/>
    </source>
</evidence>
<dbReference type="eggNOG" id="COG3485">
    <property type="taxonomic scope" value="Bacteria"/>
</dbReference>
<feature type="chain" id="PRO_5004162377" evidence="7">
    <location>
        <begin position="22"/>
        <end position="1154"/>
    </location>
</feature>
<evidence type="ECO:0000259" key="8">
    <source>
        <dbReference type="Pfam" id="PF25183"/>
    </source>
</evidence>
<keyword evidence="6" id="KW-0998">Cell outer membrane</keyword>
<comment type="subcellular location">
    <subcellularLocation>
        <location evidence="1">Cell outer membrane</location>
        <topology evidence="1">Multi-pass membrane protein</topology>
    </subcellularLocation>
</comment>
<dbReference type="Pfam" id="PF25183">
    <property type="entry name" value="OMP_b-brl_4"/>
    <property type="match status" value="1"/>
</dbReference>
<evidence type="ECO:0000256" key="2">
    <source>
        <dbReference type="ARBA" id="ARBA00022448"/>
    </source>
</evidence>
<evidence type="ECO:0000256" key="7">
    <source>
        <dbReference type="SAM" id="SignalP"/>
    </source>
</evidence>
<dbReference type="KEGG" id="sus:Acid_2987"/>
<dbReference type="SUPFAM" id="SSF49452">
    <property type="entry name" value="Starch-binding domain-like"/>
    <property type="match status" value="1"/>
</dbReference>
<dbReference type="InParanoid" id="Q01NB5"/>
<feature type="signal peptide" evidence="7">
    <location>
        <begin position="1"/>
        <end position="21"/>
    </location>
</feature>
<dbReference type="GO" id="GO:0009279">
    <property type="term" value="C:cell outer membrane"/>
    <property type="evidence" value="ECO:0007669"/>
    <property type="project" value="UniProtKB-SubCell"/>
</dbReference>
<evidence type="ECO:0000256" key="3">
    <source>
        <dbReference type="ARBA" id="ARBA00022452"/>
    </source>
</evidence>
<keyword evidence="5" id="KW-0472">Membrane</keyword>
<dbReference type="InterPro" id="IPR036942">
    <property type="entry name" value="Beta-barrel_TonB_sf"/>
</dbReference>
<dbReference type="PANTHER" id="PTHR30069:SF46">
    <property type="entry name" value="OAR PROTEIN"/>
    <property type="match status" value="1"/>
</dbReference>
<dbReference type="SUPFAM" id="SSF56935">
    <property type="entry name" value="Porins"/>
    <property type="match status" value="1"/>
</dbReference>
<evidence type="ECO:0000256" key="1">
    <source>
        <dbReference type="ARBA" id="ARBA00004571"/>
    </source>
</evidence>
<protein>
    <submittedName>
        <fullName evidence="9">TonB-dependent receptor</fullName>
    </submittedName>
</protein>
<dbReference type="AlphaFoldDB" id="Q01NB5"/>
<dbReference type="OrthoDB" id="97893at2"/>
<dbReference type="Gene3D" id="2.60.40.1120">
    <property type="entry name" value="Carboxypeptidase-like, regulatory domain"/>
    <property type="match status" value="1"/>
</dbReference>
<name>Q01NB5_SOLUE</name>